<keyword evidence="4" id="KW-1185">Reference proteome</keyword>
<reference evidence="3" key="1">
    <citation type="submission" date="2013-04" db="EMBL/GenBank/DDBJ databases">
        <authorList>
            <person name="Qu J."/>
            <person name="Murali S.C."/>
            <person name="Bandaranaike D."/>
            <person name="Bellair M."/>
            <person name="Blankenburg K."/>
            <person name="Chao H."/>
            <person name="Dinh H."/>
            <person name="Doddapaneni H."/>
            <person name="Downs B."/>
            <person name="Dugan-Rocha S."/>
            <person name="Elkadiri S."/>
            <person name="Gnanaolivu R.D."/>
            <person name="Hernandez B."/>
            <person name="Javaid M."/>
            <person name="Jayaseelan J.C."/>
            <person name="Lee S."/>
            <person name="Li M."/>
            <person name="Ming W."/>
            <person name="Munidasa M."/>
            <person name="Muniz J."/>
            <person name="Nguyen L."/>
            <person name="Ongeri F."/>
            <person name="Osuji N."/>
            <person name="Pu L.-L."/>
            <person name="Puazo M."/>
            <person name="Qu C."/>
            <person name="Quiroz J."/>
            <person name="Raj R."/>
            <person name="Weissenberger G."/>
            <person name="Xin Y."/>
            <person name="Zou X."/>
            <person name="Han Y."/>
            <person name="Richards S."/>
            <person name="Worley K."/>
            <person name="Muzny D."/>
            <person name="Gibbs R."/>
        </authorList>
    </citation>
    <scope>NUCLEOTIDE SEQUENCE</scope>
    <source>
        <strain evidence="3">Sampled in the wild</strain>
    </source>
</reference>
<dbReference type="Proteomes" id="UP000792457">
    <property type="component" value="Unassembled WGS sequence"/>
</dbReference>
<evidence type="ECO:0000313" key="4">
    <source>
        <dbReference type="Proteomes" id="UP000792457"/>
    </source>
</evidence>
<evidence type="ECO:0000256" key="1">
    <source>
        <dbReference type="ARBA" id="ARBA00023054"/>
    </source>
</evidence>
<dbReference type="PANTHER" id="PTHR24200">
    <property type="entry name" value="TOUCAN, ISOFORM A"/>
    <property type="match status" value="1"/>
</dbReference>
<evidence type="ECO:0000313" key="3">
    <source>
        <dbReference type="EMBL" id="KAG8240330.1"/>
    </source>
</evidence>
<proteinExistence type="predicted"/>
<dbReference type="EMBL" id="KZ312450">
    <property type="protein sequence ID" value="KAG8240330.1"/>
    <property type="molecule type" value="Genomic_DNA"/>
</dbReference>
<dbReference type="GO" id="GO:0005634">
    <property type="term" value="C:nucleus"/>
    <property type="evidence" value="ECO:0007669"/>
    <property type="project" value="TreeGrafter"/>
</dbReference>
<evidence type="ECO:0000256" key="2">
    <source>
        <dbReference type="SAM" id="Coils"/>
    </source>
</evidence>
<feature type="coiled-coil region" evidence="2">
    <location>
        <begin position="115"/>
        <end position="192"/>
    </location>
</feature>
<dbReference type="GO" id="GO:0005737">
    <property type="term" value="C:cytoplasm"/>
    <property type="evidence" value="ECO:0007669"/>
    <property type="project" value="TreeGrafter"/>
</dbReference>
<accession>A0A8K0KV99</accession>
<dbReference type="AlphaFoldDB" id="A0A8K0KV99"/>
<reference evidence="3" key="2">
    <citation type="submission" date="2017-10" db="EMBL/GenBank/DDBJ databases">
        <title>Ladona fulva Genome sequencing and assembly.</title>
        <authorList>
            <person name="Murali S."/>
            <person name="Richards S."/>
            <person name="Bandaranaike D."/>
            <person name="Bellair M."/>
            <person name="Blankenburg K."/>
            <person name="Chao H."/>
            <person name="Dinh H."/>
            <person name="Doddapaneni H."/>
            <person name="Dugan-Rocha S."/>
            <person name="Elkadiri S."/>
            <person name="Gnanaolivu R."/>
            <person name="Hernandez B."/>
            <person name="Skinner E."/>
            <person name="Javaid M."/>
            <person name="Lee S."/>
            <person name="Li M."/>
            <person name="Ming W."/>
            <person name="Munidasa M."/>
            <person name="Muniz J."/>
            <person name="Nguyen L."/>
            <person name="Hughes D."/>
            <person name="Osuji N."/>
            <person name="Pu L.-L."/>
            <person name="Puazo M."/>
            <person name="Qu C."/>
            <person name="Quiroz J."/>
            <person name="Raj R."/>
            <person name="Weissenberger G."/>
            <person name="Xin Y."/>
            <person name="Zou X."/>
            <person name="Han Y."/>
            <person name="Worley K."/>
            <person name="Muzny D."/>
            <person name="Gibbs R."/>
        </authorList>
    </citation>
    <scope>NUCLEOTIDE SEQUENCE</scope>
    <source>
        <strain evidence="3">Sampled in the wild</strain>
    </source>
</reference>
<keyword evidence="1 2" id="KW-0175">Coiled coil</keyword>
<gene>
    <name evidence="3" type="ORF">J437_LFUL000805</name>
</gene>
<dbReference type="OrthoDB" id="10038993at2759"/>
<dbReference type="InterPro" id="IPR051293">
    <property type="entry name" value="MTUS1/CCDC69"/>
</dbReference>
<dbReference type="GO" id="GO:0008017">
    <property type="term" value="F:microtubule binding"/>
    <property type="evidence" value="ECO:0007669"/>
    <property type="project" value="TreeGrafter"/>
</dbReference>
<protein>
    <submittedName>
        <fullName evidence="3">Uncharacterized protein</fullName>
    </submittedName>
</protein>
<sequence length="330" mass="37489">MRTLVIKKGYGSMKQHYENNRVAAGVQNKNGGGGRGGSTVVVVQRQHLPSAETVVEPEAVIEAVNKGPKLPPPIDPKLLQELKHSAAGVEALGTLVQYLVFDLDAFSTPQLKKTVENLKCRYEEELKRRDKLSSRNTEALLEDVKLYAERAERAEKDKEELLAREDDLKRMNAQLQKEIGEMQEKFRQELTEVSRTGEGGKLRDEIVSLQAVLELRTKEMHEYRKKAEEWCQKSEALNSAVARAAALQARVEDLEAQLLRKASCERKLQEKVRHLSESVERECRQNEQLALENEVLEWKVNESAKLMSTLTSQPDVSCMLLFFFPSFIDL</sequence>
<organism evidence="3 4">
    <name type="scientific">Ladona fulva</name>
    <name type="common">Scarce chaser dragonfly</name>
    <name type="synonym">Libellula fulva</name>
    <dbReference type="NCBI Taxonomy" id="123851"/>
    <lineage>
        <taxon>Eukaryota</taxon>
        <taxon>Metazoa</taxon>
        <taxon>Ecdysozoa</taxon>
        <taxon>Arthropoda</taxon>
        <taxon>Hexapoda</taxon>
        <taxon>Insecta</taxon>
        <taxon>Pterygota</taxon>
        <taxon>Palaeoptera</taxon>
        <taxon>Odonata</taxon>
        <taxon>Epiprocta</taxon>
        <taxon>Anisoptera</taxon>
        <taxon>Libelluloidea</taxon>
        <taxon>Libellulidae</taxon>
        <taxon>Ladona</taxon>
    </lineage>
</organism>
<comment type="caution">
    <text evidence="3">The sequence shown here is derived from an EMBL/GenBank/DDBJ whole genome shotgun (WGS) entry which is preliminary data.</text>
</comment>
<dbReference type="PANTHER" id="PTHR24200:SF11">
    <property type="entry name" value="TOUCAN, ISOFORM A"/>
    <property type="match status" value="1"/>
</dbReference>
<name>A0A8K0KV99_LADFU</name>